<dbReference type="Proteomes" id="UP000249185">
    <property type="component" value="Unassembled WGS sequence"/>
</dbReference>
<evidence type="ECO:0000313" key="2">
    <source>
        <dbReference type="Proteomes" id="UP000249185"/>
    </source>
</evidence>
<gene>
    <name evidence="1" type="ORF">DI556_13305</name>
</gene>
<sequence length="87" mass="9400">MSESFEQASAPRSSAPRWSAVATYRTDNGPVDVTYEFKDLFELHTLIARGPDQRALCDIQVTALLGDGEGAVFLVAQDPLSGWSDPG</sequence>
<proteinExistence type="predicted"/>
<protein>
    <submittedName>
        <fullName evidence="1">Uncharacterized protein</fullName>
    </submittedName>
</protein>
<dbReference type="AlphaFoldDB" id="A0A2W5N5S6"/>
<reference evidence="1 2" key="1">
    <citation type="submission" date="2017-08" db="EMBL/GenBank/DDBJ databases">
        <title>Infants hospitalized years apart are colonized by the same room-sourced microbial strains.</title>
        <authorList>
            <person name="Brooks B."/>
            <person name="Olm M.R."/>
            <person name="Firek B.A."/>
            <person name="Baker R."/>
            <person name="Thomas B.C."/>
            <person name="Morowitz M.J."/>
            <person name="Banfield J.F."/>
        </authorList>
    </citation>
    <scope>NUCLEOTIDE SEQUENCE [LARGE SCALE GENOMIC DNA]</scope>
    <source>
        <strain evidence="1">S2_005_002_R2_34</strain>
    </source>
</reference>
<name>A0A2W5N5S6_RHOSU</name>
<organism evidence="1 2">
    <name type="scientific">Rhodovulum sulfidophilum</name>
    <name type="common">Rhodobacter sulfidophilus</name>
    <dbReference type="NCBI Taxonomy" id="35806"/>
    <lineage>
        <taxon>Bacteria</taxon>
        <taxon>Pseudomonadati</taxon>
        <taxon>Pseudomonadota</taxon>
        <taxon>Alphaproteobacteria</taxon>
        <taxon>Rhodobacterales</taxon>
        <taxon>Paracoccaceae</taxon>
        <taxon>Rhodovulum</taxon>
    </lineage>
</organism>
<dbReference type="EMBL" id="QFPW01000010">
    <property type="protein sequence ID" value="PZQ48786.1"/>
    <property type="molecule type" value="Genomic_DNA"/>
</dbReference>
<comment type="caution">
    <text evidence="1">The sequence shown here is derived from an EMBL/GenBank/DDBJ whole genome shotgun (WGS) entry which is preliminary data.</text>
</comment>
<accession>A0A2W5N5S6</accession>
<evidence type="ECO:0000313" key="1">
    <source>
        <dbReference type="EMBL" id="PZQ48786.1"/>
    </source>
</evidence>